<keyword evidence="1" id="KW-1133">Transmembrane helix</keyword>
<feature type="transmembrane region" description="Helical" evidence="1">
    <location>
        <begin position="61"/>
        <end position="80"/>
    </location>
</feature>
<evidence type="ECO:0000256" key="1">
    <source>
        <dbReference type="SAM" id="Phobius"/>
    </source>
</evidence>
<evidence type="ECO:0000313" key="3">
    <source>
        <dbReference type="Proteomes" id="UP001208570"/>
    </source>
</evidence>
<dbReference type="EMBL" id="JAODUP010000661">
    <property type="protein sequence ID" value="KAK2145719.1"/>
    <property type="molecule type" value="Genomic_DNA"/>
</dbReference>
<protein>
    <submittedName>
        <fullName evidence="2">Uncharacterized protein</fullName>
    </submittedName>
</protein>
<keyword evidence="1" id="KW-0812">Transmembrane</keyword>
<dbReference type="AlphaFoldDB" id="A0AAD9MWL8"/>
<evidence type="ECO:0000313" key="2">
    <source>
        <dbReference type="EMBL" id="KAK2145719.1"/>
    </source>
</evidence>
<sequence length="103" mass="11524">MTDPGDDIMETPSKGCIINDIQSTRQVKQNQCCHTLLQYHDERSGARSQQSDLYDNRNEDFLITMAKALPLFVFLAVVLASSYSTKCYEGGNIDGFKKAKIKG</sequence>
<comment type="caution">
    <text evidence="2">The sequence shown here is derived from an EMBL/GenBank/DDBJ whole genome shotgun (WGS) entry which is preliminary data.</text>
</comment>
<gene>
    <name evidence="2" type="ORF">LSH36_661g01024</name>
</gene>
<proteinExistence type="predicted"/>
<keyword evidence="1" id="KW-0472">Membrane</keyword>
<keyword evidence="3" id="KW-1185">Reference proteome</keyword>
<dbReference type="Proteomes" id="UP001208570">
    <property type="component" value="Unassembled WGS sequence"/>
</dbReference>
<name>A0AAD9MWL8_9ANNE</name>
<accession>A0AAD9MWL8</accession>
<reference evidence="2" key="1">
    <citation type="journal article" date="2023" name="Mol. Biol. Evol.">
        <title>Third-Generation Sequencing Reveals the Adaptive Role of the Epigenome in Three Deep-Sea Polychaetes.</title>
        <authorList>
            <person name="Perez M."/>
            <person name="Aroh O."/>
            <person name="Sun Y."/>
            <person name="Lan Y."/>
            <person name="Juniper S.K."/>
            <person name="Young C.R."/>
            <person name="Angers B."/>
            <person name="Qian P.Y."/>
        </authorList>
    </citation>
    <scope>NUCLEOTIDE SEQUENCE</scope>
    <source>
        <strain evidence="2">P08H-3</strain>
    </source>
</reference>
<organism evidence="2 3">
    <name type="scientific">Paralvinella palmiformis</name>
    <dbReference type="NCBI Taxonomy" id="53620"/>
    <lineage>
        <taxon>Eukaryota</taxon>
        <taxon>Metazoa</taxon>
        <taxon>Spiralia</taxon>
        <taxon>Lophotrochozoa</taxon>
        <taxon>Annelida</taxon>
        <taxon>Polychaeta</taxon>
        <taxon>Sedentaria</taxon>
        <taxon>Canalipalpata</taxon>
        <taxon>Terebellida</taxon>
        <taxon>Terebelliformia</taxon>
        <taxon>Alvinellidae</taxon>
        <taxon>Paralvinella</taxon>
    </lineage>
</organism>